<evidence type="ECO:0000256" key="2">
    <source>
        <dbReference type="ARBA" id="ARBA00022475"/>
    </source>
</evidence>
<evidence type="ECO:0000259" key="10">
    <source>
        <dbReference type="Pfam" id="PF00535"/>
    </source>
</evidence>
<sequence>MVRLSVVIPALNDSAMLEGCLAALSAQSRPADEIIVVDNGSSDDTRDVALRWGATIVDQPIRGIFPASAAGFDSASGDIVLRLDADSVPSRDWVERVESAFAGDPQLDFLSGPGRFYGSNRTVHWMAENLYIGGYIWFVGLLLGHPPLFGSNLAFRADAWRRVRTSVHSDLREIHDDLDLAIHLEPTMTVRFDRTLVVGVSARPFKSFAGFRRRIRWAFGTLGLNWRERSLLDRRRERRAIEHAQRSL</sequence>
<comment type="subcellular location">
    <subcellularLocation>
        <location evidence="1">Cell membrane</location>
    </subcellularLocation>
</comment>
<evidence type="ECO:0000256" key="7">
    <source>
        <dbReference type="ARBA" id="ARBA00037904"/>
    </source>
</evidence>
<evidence type="ECO:0000256" key="1">
    <source>
        <dbReference type="ARBA" id="ARBA00004236"/>
    </source>
</evidence>
<accession>A0ABT6KKW2</accession>
<keyword evidence="12" id="KW-1185">Reference proteome</keyword>
<dbReference type="SUPFAM" id="SSF53448">
    <property type="entry name" value="Nucleotide-diphospho-sugar transferases"/>
    <property type="match status" value="1"/>
</dbReference>
<dbReference type="CDD" id="cd00761">
    <property type="entry name" value="Glyco_tranf_GTA_type"/>
    <property type="match status" value="1"/>
</dbReference>
<feature type="domain" description="Glycosyltransferase 2-like" evidence="10">
    <location>
        <begin position="5"/>
        <end position="126"/>
    </location>
</feature>
<dbReference type="Gene3D" id="3.90.550.10">
    <property type="entry name" value="Spore Coat Polysaccharide Biosynthesis Protein SpsA, Chain A"/>
    <property type="match status" value="1"/>
</dbReference>
<dbReference type="Pfam" id="PF00535">
    <property type="entry name" value="Glycos_transf_2"/>
    <property type="match status" value="1"/>
</dbReference>
<organism evidence="11 12">
    <name type="scientific">Antiquaquibacter oligotrophicus</name>
    <dbReference type="NCBI Taxonomy" id="2880260"/>
    <lineage>
        <taxon>Bacteria</taxon>
        <taxon>Bacillati</taxon>
        <taxon>Actinomycetota</taxon>
        <taxon>Actinomycetes</taxon>
        <taxon>Micrococcales</taxon>
        <taxon>Microbacteriaceae</taxon>
        <taxon>Antiquaquibacter</taxon>
    </lineage>
</organism>
<keyword evidence="2" id="KW-1003">Cell membrane</keyword>
<comment type="similarity">
    <text evidence="8">Belongs to the glycosyltransferase 2 family. CrtQ subfamily.</text>
</comment>
<evidence type="ECO:0000256" key="8">
    <source>
        <dbReference type="ARBA" id="ARBA00038120"/>
    </source>
</evidence>
<evidence type="ECO:0000256" key="3">
    <source>
        <dbReference type="ARBA" id="ARBA00022676"/>
    </source>
</evidence>
<comment type="caution">
    <text evidence="11">The sequence shown here is derived from an EMBL/GenBank/DDBJ whole genome shotgun (WGS) entry which is preliminary data.</text>
</comment>
<dbReference type="RefSeq" id="WP_322132972.1">
    <property type="nucleotide sequence ID" value="NZ_CP085036.1"/>
</dbReference>
<keyword evidence="3" id="KW-0328">Glycosyltransferase</keyword>
<gene>
    <name evidence="11" type="ORF">M2152_000810</name>
</gene>
<keyword evidence="4" id="KW-0808">Transferase</keyword>
<dbReference type="PANTHER" id="PTHR43646:SF2">
    <property type="entry name" value="GLYCOSYLTRANSFERASE 2-LIKE DOMAIN-CONTAINING PROTEIN"/>
    <property type="match status" value="1"/>
</dbReference>
<evidence type="ECO:0000313" key="12">
    <source>
        <dbReference type="Proteomes" id="UP001160142"/>
    </source>
</evidence>
<proteinExistence type="inferred from homology"/>
<dbReference type="InterPro" id="IPR029044">
    <property type="entry name" value="Nucleotide-diphossugar_trans"/>
</dbReference>
<dbReference type="InterPro" id="IPR001173">
    <property type="entry name" value="Glyco_trans_2-like"/>
</dbReference>
<keyword evidence="5" id="KW-0472">Membrane</keyword>
<name>A0ABT6KKW2_9MICO</name>
<dbReference type="PANTHER" id="PTHR43646">
    <property type="entry name" value="GLYCOSYLTRANSFERASE"/>
    <property type="match status" value="1"/>
</dbReference>
<evidence type="ECO:0000256" key="6">
    <source>
        <dbReference type="ARBA" id="ARBA00037281"/>
    </source>
</evidence>
<evidence type="ECO:0000256" key="4">
    <source>
        <dbReference type="ARBA" id="ARBA00022679"/>
    </source>
</evidence>
<evidence type="ECO:0000313" key="11">
    <source>
        <dbReference type="EMBL" id="MDH6180628.1"/>
    </source>
</evidence>
<evidence type="ECO:0000256" key="5">
    <source>
        <dbReference type="ARBA" id="ARBA00023136"/>
    </source>
</evidence>
<dbReference type="EMBL" id="JARXVQ010000001">
    <property type="protein sequence ID" value="MDH6180628.1"/>
    <property type="molecule type" value="Genomic_DNA"/>
</dbReference>
<comment type="function">
    <text evidence="6">Catalyzes the glycosylation of 4,4'-diaponeurosporenoate, i.e. the esterification of glucose at the C1'' position with the carboxyl group of 4,4'-diaponeurosporenic acid, to form glycosyl-4,4'-diaponeurosporenoate. This is a step in the biosynthesis of staphyloxanthin, an orange pigment present in most staphylococci strains.</text>
</comment>
<protein>
    <recommendedName>
        <fullName evidence="9">4,4'-diaponeurosporenoate glycosyltransferase</fullName>
    </recommendedName>
</protein>
<reference evidence="11 12" key="1">
    <citation type="submission" date="2023-04" db="EMBL/GenBank/DDBJ databases">
        <title>Genome Encyclopedia of Bacteria and Archaea VI: Functional Genomics of Type Strains.</title>
        <authorList>
            <person name="Whitman W."/>
        </authorList>
    </citation>
    <scope>NUCLEOTIDE SEQUENCE [LARGE SCALE GENOMIC DNA]</scope>
    <source>
        <strain evidence="11 12">SG_E_30_P1</strain>
    </source>
</reference>
<dbReference type="Proteomes" id="UP001160142">
    <property type="component" value="Unassembled WGS sequence"/>
</dbReference>
<evidence type="ECO:0000256" key="9">
    <source>
        <dbReference type="ARBA" id="ARBA00040345"/>
    </source>
</evidence>
<comment type="pathway">
    <text evidence="7">Carotenoid biosynthesis; staphyloxanthin biosynthesis; staphyloxanthin from farnesyl diphosphate: step 4/5.</text>
</comment>